<name>J9FWU9_9ZZZZ</name>
<dbReference type="SUPFAM" id="SSF54637">
    <property type="entry name" value="Thioesterase/thiol ester dehydrase-isomerase"/>
    <property type="match status" value="1"/>
</dbReference>
<evidence type="ECO:0000259" key="2">
    <source>
        <dbReference type="Pfam" id="PF03061"/>
    </source>
</evidence>
<dbReference type="GO" id="GO:0005829">
    <property type="term" value="C:cytosol"/>
    <property type="evidence" value="ECO:0007669"/>
    <property type="project" value="TreeGrafter"/>
</dbReference>
<dbReference type="Pfam" id="PF03061">
    <property type="entry name" value="4HBT"/>
    <property type="match status" value="1"/>
</dbReference>
<dbReference type="InterPro" id="IPR006683">
    <property type="entry name" value="Thioestr_dom"/>
</dbReference>
<proteinExistence type="predicted"/>
<dbReference type="NCBIfam" id="TIGR00369">
    <property type="entry name" value="unchar_dom_1"/>
    <property type="match status" value="1"/>
</dbReference>
<dbReference type="InterPro" id="IPR029069">
    <property type="entry name" value="HotDog_dom_sf"/>
</dbReference>
<sequence length="131" mass="14115">MIKSLEYLNEQTKHTLMSHLGIHYTYVSQSRIEATMPVDERTVQPFGILHGGAALALAETVAGLGSMQLCSSGEICVGMQVSANHISSAHMGDTVQAVANLIHRGAQSHLWNVDVYTSAHKLVSSVRVVNC</sequence>
<dbReference type="CDD" id="cd03443">
    <property type="entry name" value="PaaI_thioesterase"/>
    <property type="match status" value="1"/>
</dbReference>
<protein>
    <submittedName>
        <fullName evidence="3">Haloacid dehalogenase-like hydrolase</fullName>
    </submittedName>
</protein>
<dbReference type="EMBL" id="AMCI01007914">
    <property type="protein sequence ID" value="EJW91844.1"/>
    <property type="molecule type" value="Genomic_DNA"/>
</dbReference>
<dbReference type="GO" id="GO:0061522">
    <property type="term" value="F:1,4-dihydroxy-2-naphthoyl-CoA thioesterase activity"/>
    <property type="evidence" value="ECO:0007669"/>
    <property type="project" value="TreeGrafter"/>
</dbReference>
<reference evidence="3" key="1">
    <citation type="journal article" date="2012" name="PLoS ONE">
        <title>Gene sets for utilization of primary and secondary nutrition supplies in the distal gut of endangered iberian lynx.</title>
        <authorList>
            <person name="Alcaide M."/>
            <person name="Messina E."/>
            <person name="Richter M."/>
            <person name="Bargiela R."/>
            <person name="Peplies J."/>
            <person name="Huws S.A."/>
            <person name="Newbold C.J."/>
            <person name="Golyshin P.N."/>
            <person name="Simon M.A."/>
            <person name="Lopez G."/>
            <person name="Yakimov M.M."/>
            <person name="Ferrer M."/>
        </authorList>
    </citation>
    <scope>NUCLEOTIDE SEQUENCE</scope>
</reference>
<feature type="domain" description="Thioesterase" evidence="2">
    <location>
        <begin position="46"/>
        <end position="122"/>
    </location>
</feature>
<accession>J9FWU9</accession>
<keyword evidence="1 3" id="KW-0378">Hydrolase</keyword>
<feature type="non-terminal residue" evidence="3">
    <location>
        <position position="131"/>
    </location>
</feature>
<evidence type="ECO:0000256" key="1">
    <source>
        <dbReference type="ARBA" id="ARBA00022801"/>
    </source>
</evidence>
<organism evidence="3">
    <name type="scientific">gut metagenome</name>
    <dbReference type="NCBI Taxonomy" id="749906"/>
    <lineage>
        <taxon>unclassified sequences</taxon>
        <taxon>metagenomes</taxon>
        <taxon>organismal metagenomes</taxon>
    </lineage>
</organism>
<evidence type="ECO:0000313" key="3">
    <source>
        <dbReference type="EMBL" id="EJW91844.1"/>
    </source>
</evidence>
<dbReference type="PANTHER" id="PTHR43240:SF5">
    <property type="entry name" value="1,4-DIHYDROXY-2-NAPHTHOYL-COA THIOESTERASE 1"/>
    <property type="match status" value="1"/>
</dbReference>
<dbReference type="AlphaFoldDB" id="J9FWU9"/>
<comment type="caution">
    <text evidence="3">The sequence shown here is derived from an EMBL/GenBank/DDBJ whole genome shotgun (WGS) entry which is preliminary data.</text>
</comment>
<dbReference type="PANTHER" id="PTHR43240">
    <property type="entry name" value="1,4-DIHYDROXY-2-NAPHTHOYL-COA THIOESTERASE 1"/>
    <property type="match status" value="1"/>
</dbReference>
<dbReference type="InterPro" id="IPR003736">
    <property type="entry name" value="PAAI_dom"/>
</dbReference>
<dbReference type="Gene3D" id="3.10.129.10">
    <property type="entry name" value="Hotdog Thioesterase"/>
    <property type="match status" value="1"/>
</dbReference>
<gene>
    <name evidence="3" type="ORF">EVA_20049</name>
</gene>